<dbReference type="Pfam" id="PF00756">
    <property type="entry name" value="Esterase"/>
    <property type="match status" value="1"/>
</dbReference>
<keyword evidence="3" id="KW-1185">Reference proteome</keyword>
<dbReference type="InterPro" id="IPR050583">
    <property type="entry name" value="Mycobacterial_A85_antigen"/>
</dbReference>
<comment type="caution">
    <text evidence="2">The sequence shown here is derived from an EMBL/GenBank/DDBJ whole genome shotgun (WGS) entry which is preliminary data.</text>
</comment>
<dbReference type="Gene3D" id="3.40.50.1820">
    <property type="entry name" value="alpha/beta hydrolase"/>
    <property type="match status" value="1"/>
</dbReference>
<feature type="chain" id="PRO_5047139636" evidence="1">
    <location>
        <begin position="25"/>
        <end position="268"/>
    </location>
</feature>
<evidence type="ECO:0000313" key="3">
    <source>
        <dbReference type="Proteomes" id="UP001257234"/>
    </source>
</evidence>
<gene>
    <name evidence="2" type="ORF">RE431_08810</name>
</gene>
<keyword evidence="1" id="KW-0732">Signal</keyword>
<feature type="signal peptide" evidence="1">
    <location>
        <begin position="1"/>
        <end position="24"/>
    </location>
</feature>
<dbReference type="RefSeq" id="WP_309561616.1">
    <property type="nucleotide sequence ID" value="NZ_JAVJIU010000003.1"/>
</dbReference>
<dbReference type="GO" id="GO:0016787">
    <property type="term" value="F:hydrolase activity"/>
    <property type="evidence" value="ECO:0007669"/>
    <property type="project" value="UniProtKB-KW"/>
</dbReference>
<dbReference type="EMBL" id="JAVJIU010000003">
    <property type="protein sequence ID" value="MDR5590740.1"/>
    <property type="molecule type" value="Genomic_DNA"/>
</dbReference>
<evidence type="ECO:0000256" key="1">
    <source>
        <dbReference type="SAM" id="SignalP"/>
    </source>
</evidence>
<accession>A0ABU1EQS2</accession>
<proteinExistence type="predicted"/>
<dbReference type="InterPro" id="IPR000801">
    <property type="entry name" value="Esterase-like"/>
</dbReference>
<dbReference type="SUPFAM" id="SSF53474">
    <property type="entry name" value="alpha/beta-Hydrolases"/>
    <property type="match status" value="1"/>
</dbReference>
<organism evidence="2 3">
    <name type="scientific">Christiangramia sediminicola</name>
    <dbReference type="NCBI Taxonomy" id="3073267"/>
    <lineage>
        <taxon>Bacteria</taxon>
        <taxon>Pseudomonadati</taxon>
        <taxon>Bacteroidota</taxon>
        <taxon>Flavobacteriia</taxon>
        <taxon>Flavobacteriales</taxon>
        <taxon>Flavobacteriaceae</taxon>
        <taxon>Christiangramia</taxon>
    </lineage>
</organism>
<dbReference type="PANTHER" id="PTHR48098:SF6">
    <property type="entry name" value="FERRI-BACILLIBACTIN ESTERASE BESA"/>
    <property type="match status" value="1"/>
</dbReference>
<name>A0ABU1EQS2_9FLAO</name>
<keyword evidence="2" id="KW-0378">Hydrolase</keyword>
<evidence type="ECO:0000313" key="2">
    <source>
        <dbReference type="EMBL" id="MDR5590740.1"/>
    </source>
</evidence>
<dbReference type="Proteomes" id="UP001257234">
    <property type="component" value="Unassembled WGS sequence"/>
</dbReference>
<reference evidence="3" key="1">
    <citation type="submission" date="2023-07" db="EMBL/GenBank/DDBJ databases">
        <title>Christiangramia sp. SM2212., a novel bacterium of the family Flavobacteriaceae isolated from the sea sediment.</title>
        <authorList>
            <person name="Wang J."/>
            <person name="Zhang X."/>
        </authorList>
    </citation>
    <scope>NUCLEOTIDE SEQUENCE [LARGE SCALE GENOMIC DNA]</scope>
    <source>
        <strain evidence="3">SM2212</strain>
    </source>
</reference>
<dbReference type="InterPro" id="IPR029058">
    <property type="entry name" value="AB_hydrolase_fold"/>
</dbReference>
<dbReference type="PANTHER" id="PTHR48098">
    <property type="entry name" value="ENTEROCHELIN ESTERASE-RELATED"/>
    <property type="match status" value="1"/>
</dbReference>
<protein>
    <submittedName>
        <fullName evidence="2">Alpha/beta hydrolase-fold protein</fullName>
    </submittedName>
</protein>
<sequence>MKLTSFCLFLFLAFSINSFSQSTASPNVTTFELEAPQLDTIKKIWVYLPESYKTSENKYPVIYMHDAQNLFDRETSYVGEWKVDESLDSIGKPEAIIVGIEHGGAKRIDELTPFPHEKYGGGKADDYLEFIVQNLKPYIDSNYRSLPDYSNTGIFGSSLGGLVSFYAAFKYPETFGMIGSYSPSFWFNRDIYKLPKNEKLNPETKFYFLVGTKESEEMVPDLREMIEVLKKNGLSSENFKAKYVEGGEHNEALWSDNFLVTYFWLLKK</sequence>